<evidence type="ECO:0000256" key="1">
    <source>
        <dbReference type="SAM" id="MobiDB-lite"/>
    </source>
</evidence>
<accession>A0A9W6KUZ4</accession>
<evidence type="ECO:0000313" key="3">
    <source>
        <dbReference type="EMBL" id="GLL08567.1"/>
    </source>
</evidence>
<sequence length="994" mass="99966">MLAVICSAIRARRGPAVVMALLVAVTAGGLGAAGWFADREAAAATAAVVAAAPAGQRTIGVRGNITLGADAEQALQRFRATIEAAAALPVERGVAGVQLPGAYGQTQSELRYRDDACANMELTGACPARAGEVALPGALARRLGVAPGSRLVLSPALSRTPLTLTVVATFEPRDPLGWWWSTQPGGDAGYTVLDTIAGAAVPAYCTYDLLLAPAHFTGGDRAAAPGAVERLRRDFPEVGSQAVVLSKAVEAERYAVTHGIVVAAVQLVAVGWIAIGVGAWYAAEARRADAARIALRGARRRRVLVATSGQSALPALVGAAVAAGLLTGVLHRPLTAPAVVLAGALVLIVLADWRLTRAPVQRLLRSAPPRRVPLAAAVLDLAVVALAVAAGYQSAVTGEAPVDGYGLELLTPVLFATAGAVLLTRLLLPPAVAAGRAALAQGRLTGGLTALFLARRTSAYRIVPVLAATACLCGVAAQDWARADAARLHRARAEVGADRVLSVAAVPRDRLLAAVRTADPTGRSAMAVVVSGASGPGPRVLAVDAPRLAAVAAVDIPALALDTGPARPGPGGGSGAGPADGAGGADGDGRAGGGGGVGGGGAGGVVNRLHPPAPAPVAVTGTALALRAAADGAVTVSLTLAVAGTGETVRADFGTITDIRVYRAEVPACRTGCRLVALDLDGAPGAVLDLTELRADGKVAVDGPGFADPARWRTAIRDDTATGVQRLRGAGGMRLASIVPAGGEQVDRHVYAVDAPLPLPVLATTGALREPERSGSRELTVAGLPVPVRPAISDDLPARGGGVIMVDLEYANRLTTGAAVTGDVDQVWLAAGAPPGLVDRLRAAGLQVIGEDSIAAGRDRLAHLGPAAALRFHLLAAALALLLACAALTTVAAVQRRGRRTEILALRRQGVPAHVLRAAGRWSALAPVALALGIGLVAAACSRRLLRSPVRPFTDAWPVAEPPVSALALLAAVAVAAACFAAAALVSGRDGSSR</sequence>
<keyword evidence="2" id="KW-0812">Transmembrane</keyword>
<feature type="transmembrane region" description="Helical" evidence="2">
    <location>
        <begin position="872"/>
        <end position="894"/>
    </location>
</feature>
<feature type="transmembrane region" description="Helical" evidence="2">
    <location>
        <begin position="374"/>
        <end position="393"/>
    </location>
</feature>
<protein>
    <recommendedName>
        <fullName evidence="5">FtsX-like permease family protein</fullName>
    </recommendedName>
</protein>
<feature type="transmembrane region" description="Helical" evidence="2">
    <location>
        <begin position="303"/>
        <end position="328"/>
    </location>
</feature>
<feature type="transmembrane region" description="Helical" evidence="2">
    <location>
        <begin position="260"/>
        <end position="282"/>
    </location>
</feature>
<feature type="transmembrane region" description="Helical" evidence="2">
    <location>
        <begin position="334"/>
        <end position="353"/>
    </location>
</feature>
<feature type="transmembrane region" description="Helical" evidence="2">
    <location>
        <begin position="413"/>
        <end position="439"/>
    </location>
</feature>
<feature type="transmembrane region" description="Helical" evidence="2">
    <location>
        <begin position="966"/>
        <end position="986"/>
    </location>
</feature>
<dbReference type="AlphaFoldDB" id="A0A9W6KUZ4"/>
<name>A0A9W6KUZ4_9ACTN</name>
<proteinExistence type="predicted"/>
<dbReference type="Proteomes" id="UP001143480">
    <property type="component" value="Unassembled WGS sequence"/>
</dbReference>
<keyword evidence="2" id="KW-0472">Membrane</keyword>
<evidence type="ECO:0000313" key="4">
    <source>
        <dbReference type="Proteomes" id="UP001143480"/>
    </source>
</evidence>
<feature type="transmembrane region" description="Helical" evidence="2">
    <location>
        <begin position="459"/>
        <end position="477"/>
    </location>
</feature>
<comment type="caution">
    <text evidence="3">The sequence shown here is derived from an EMBL/GenBank/DDBJ whole genome shotgun (WGS) entry which is preliminary data.</text>
</comment>
<keyword evidence="4" id="KW-1185">Reference proteome</keyword>
<reference evidence="3" key="1">
    <citation type="journal article" date="2014" name="Int. J. Syst. Evol. Microbiol.">
        <title>Complete genome sequence of Corynebacterium casei LMG S-19264T (=DSM 44701T), isolated from a smear-ripened cheese.</title>
        <authorList>
            <consortium name="US DOE Joint Genome Institute (JGI-PGF)"/>
            <person name="Walter F."/>
            <person name="Albersmeier A."/>
            <person name="Kalinowski J."/>
            <person name="Ruckert C."/>
        </authorList>
    </citation>
    <scope>NUCLEOTIDE SEQUENCE</scope>
    <source>
        <strain evidence="3">VKM Ac-1321</strain>
    </source>
</reference>
<reference evidence="3" key="2">
    <citation type="submission" date="2023-01" db="EMBL/GenBank/DDBJ databases">
        <authorList>
            <person name="Sun Q."/>
            <person name="Evtushenko L."/>
        </authorList>
    </citation>
    <scope>NUCLEOTIDE SEQUENCE</scope>
    <source>
        <strain evidence="3">VKM Ac-1321</strain>
    </source>
</reference>
<dbReference type="RefSeq" id="WP_271190379.1">
    <property type="nucleotide sequence ID" value="NZ_BSFP01000160.1"/>
</dbReference>
<feature type="compositionally biased region" description="Gly residues" evidence="1">
    <location>
        <begin position="569"/>
        <end position="596"/>
    </location>
</feature>
<evidence type="ECO:0008006" key="5">
    <source>
        <dbReference type="Google" id="ProtNLM"/>
    </source>
</evidence>
<gene>
    <name evidence="3" type="ORF">GCM10017581_103340</name>
</gene>
<keyword evidence="2" id="KW-1133">Transmembrane helix</keyword>
<feature type="transmembrane region" description="Helical" evidence="2">
    <location>
        <begin position="924"/>
        <end position="946"/>
    </location>
</feature>
<organism evidence="3 4">
    <name type="scientific">Dactylosporangium matsuzakiense</name>
    <dbReference type="NCBI Taxonomy" id="53360"/>
    <lineage>
        <taxon>Bacteria</taxon>
        <taxon>Bacillati</taxon>
        <taxon>Actinomycetota</taxon>
        <taxon>Actinomycetes</taxon>
        <taxon>Micromonosporales</taxon>
        <taxon>Micromonosporaceae</taxon>
        <taxon>Dactylosporangium</taxon>
    </lineage>
</organism>
<dbReference type="EMBL" id="BSFP01000160">
    <property type="protein sequence ID" value="GLL08567.1"/>
    <property type="molecule type" value="Genomic_DNA"/>
</dbReference>
<evidence type="ECO:0000256" key="2">
    <source>
        <dbReference type="SAM" id="Phobius"/>
    </source>
</evidence>
<feature type="region of interest" description="Disordered" evidence="1">
    <location>
        <begin position="563"/>
        <end position="596"/>
    </location>
</feature>